<dbReference type="EMBL" id="SRXW01000001">
    <property type="protein sequence ID" value="TGY90407.1"/>
    <property type="molecule type" value="Genomic_DNA"/>
</dbReference>
<feature type="domain" description="HTH tetR-type" evidence="5">
    <location>
        <begin position="16"/>
        <end position="76"/>
    </location>
</feature>
<dbReference type="InterPro" id="IPR041479">
    <property type="entry name" value="TetR_CgmR_C"/>
</dbReference>
<evidence type="ECO:0000256" key="3">
    <source>
        <dbReference type="ARBA" id="ARBA00023163"/>
    </source>
</evidence>
<reference evidence="6 7" key="1">
    <citation type="journal article" date="2017" name="Int. J. Syst. Evol. Microbiol.">
        <title>Marinicauda algicola sp. nov., isolated from a marine red alga Rhodosorus marinus.</title>
        <authorList>
            <person name="Jeong S.E."/>
            <person name="Jeon S.H."/>
            <person name="Chun B.H."/>
            <person name="Kim D.W."/>
            <person name="Jeon C.O."/>
        </authorList>
    </citation>
    <scope>NUCLEOTIDE SEQUENCE [LARGE SCALE GENOMIC DNA]</scope>
    <source>
        <strain evidence="6 7">JCM 31718</strain>
    </source>
</reference>
<comment type="caution">
    <text evidence="6">The sequence shown here is derived from an EMBL/GenBank/DDBJ whole genome shotgun (WGS) entry which is preliminary data.</text>
</comment>
<organism evidence="6 7">
    <name type="scientific">Marinicauda algicola</name>
    <dbReference type="NCBI Taxonomy" id="2029849"/>
    <lineage>
        <taxon>Bacteria</taxon>
        <taxon>Pseudomonadati</taxon>
        <taxon>Pseudomonadota</taxon>
        <taxon>Alphaproteobacteria</taxon>
        <taxon>Maricaulales</taxon>
        <taxon>Maricaulaceae</taxon>
        <taxon>Marinicauda</taxon>
    </lineage>
</organism>
<dbReference type="Pfam" id="PF00440">
    <property type="entry name" value="TetR_N"/>
    <property type="match status" value="1"/>
</dbReference>
<evidence type="ECO:0000313" key="7">
    <source>
        <dbReference type="Proteomes" id="UP000308054"/>
    </source>
</evidence>
<dbReference type="PANTHER" id="PTHR47506">
    <property type="entry name" value="TRANSCRIPTIONAL REGULATORY PROTEIN"/>
    <property type="match status" value="1"/>
</dbReference>
<name>A0A4S2H445_9PROT</name>
<dbReference type="PROSITE" id="PS50977">
    <property type="entry name" value="HTH_TETR_2"/>
    <property type="match status" value="1"/>
</dbReference>
<evidence type="ECO:0000256" key="2">
    <source>
        <dbReference type="ARBA" id="ARBA00023125"/>
    </source>
</evidence>
<dbReference type="InterPro" id="IPR001647">
    <property type="entry name" value="HTH_TetR"/>
</dbReference>
<sequence>MRCSMTRSEALSEDKRSTRDAILDAAERVVEREGARRLTIDAVVRESGFSKGGVLYNFASKQALVEGMIERMVRSVEAEMEGAFRSAEERGEPVLPALIRAVIGHRKHNSRVSMALLAAAAENPELIDPVRDCVTEMRQAIAERSRDPDLARIAFLAADGLHFADILGLDFLTPDERARVEGRLVDLVSETSS</sequence>
<feature type="DNA-binding region" description="H-T-H motif" evidence="4">
    <location>
        <begin position="39"/>
        <end position="58"/>
    </location>
</feature>
<dbReference type="InterPro" id="IPR036271">
    <property type="entry name" value="Tet_transcr_reg_TetR-rel_C_sf"/>
</dbReference>
<evidence type="ECO:0000256" key="1">
    <source>
        <dbReference type="ARBA" id="ARBA00023015"/>
    </source>
</evidence>
<accession>A0A4S2H445</accession>
<keyword evidence="3" id="KW-0804">Transcription</keyword>
<dbReference type="SUPFAM" id="SSF48498">
    <property type="entry name" value="Tetracyclin repressor-like, C-terminal domain"/>
    <property type="match status" value="1"/>
</dbReference>
<dbReference type="SUPFAM" id="SSF46689">
    <property type="entry name" value="Homeodomain-like"/>
    <property type="match status" value="1"/>
</dbReference>
<dbReference type="PRINTS" id="PR00455">
    <property type="entry name" value="HTHTETR"/>
</dbReference>
<evidence type="ECO:0000256" key="4">
    <source>
        <dbReference type="PROSITE-ProRule" id="PRU00335"/>
    </source>
</evidence>
<evidence type="ECO:0000259" key="5">
    <source>
        <dbReference type="PROSITE" id="PS50977"/>
    </source>
</evidence>
<dbReference type="GO" id="GO:0003677">
    <property type="term" value="F:DNA binding"/>
    <property type="evidence" value="ECO:0007669"/>
    <property type="project" value="UniProtKB-UniRule"/>
</dbReference>
<dbReference type="Proteomes" id="UP000308054">
    <property type="component" value="Unassembled WGS sequence"/>
</dbReference>
<protein>
    <submittedName>
        <fullName evidence="6">TetR/AcrR family transcriptional regulator</fullName>
    </submittedName>
</protein>
<dbReference type="Pfam" id="PF17937">
    <property type="entry name" value="TetR_C_28"/>
    <property type="match status" value="1"/>
</dbReference>
<dbReference type="PANTHER" id="PTHR47506:SF6">
    <property type="entry name" value="HTH-TYPE TRANSCRIPTIONAL REPRESSOR NEMR"/>
    <property type="match status" value="1"/>
</dbReference>
<gene>
    <name evidence="6" type="ORF">E5163_04610</name>
</gene>
<dbReference type="InterPro" id="IPR009057">
    <property type="entry name" value="Homeodomain-like_sf"/>
</dbReference>
<dbReference type="AlphaFoldDB" id="A0A4S2H445"/>
<keyword evidence="2 4" id="KW-0238">DNA-binding</keyword>
<evidence type="ECO:0000313" key="6">
    <source>
        <dbReference type="EMBL" id="TGY90407.1"/>
    </source>
</evidence>
<dbReference type="Gene3D" id="1.10.357.10">
    <property type="entry name" value="Tetracycline Repressor, domain 2"/>
    <property type="match status" value="1"/>
</dbReference>
<keyword evidence="7" id="KW-1185">Reference proteome</keyword>
<keyword evidence="1" id="KW-0805">Transcription regulation</keyword>
<proteinExistence type="predicted"/>